<dbReference type="RefSeq" id="WP_176844335.1">
    <property type="nucleotide sequence ID" value="NZ_CP071878.2"/>
</dbReference>
<proteinExistence type="predicted"/>
<protein>
    <submittedName>
        <fullName evidence="2">Uncharacterized protein</fullName>
    </submittedName>
</protein>
<organism evidence="2 3">
    <name type="scientific">Mucilaginibacter gossypii</name>
    <dbReference type="NCBI Taxonomy" id="551996"/>
    <lineage>
        <taxon>Bacteria</taxon>
        <taxon>Pseudomonadati</taxon>
        <taxon>Bacteroidota</taxon>
        <taxon>Sphingobacteriia</taxon>
        <taxon>Sphingobacteriales</taxon>
        <taxon>Sphingobacteriaceae</taxon>
        <taxon>Mucilaginibacter</taxon>
    </lineage>
</organism>
<dbReference type="AlphaFoldDB" id="A0A1G7NLT3"/>
<evidence type="ECO:0000256" key="1">
    <source>
        <dbReference type="SAM" id="MobiDB-lite"/>
    </source>
</evidence>
<gene>
    <name evidence="2" type="ORF">SAMN05192573_101285</name>
</gene>
<dbReference type="STRING" id="551996.SAMN05192573_101285"/>
<dbReference type="EMBL" id="FNCG01000001">
    <property type="protein sequence ID" value="SDF75044.1"/>
    <property type="molecule type" value="Genomic_DNA"/>
</dbReference>
<dbReference type="Proteomes" id="UP000199705">
    <property type="component" value="Unassembled WGS sequence"/>
</dbReference>
<sequence>MKTIIKSTRNVVLPIITIVAMLSAINGCKKADQPTPTPTTTPPTTTPPVTTPQDESIKSISLIGLRVDSGFCYKIGYDLPEIGDSNTSPTVSKLRLFENGVELGPAHSTHRDIRNFGLGQFSHWGNTLYFSTSDNSNPLTNGRKYTYTMK</sequence>
<accession>A0A1G7NLT3</accession>
<feature type="region of interest" description="Disordered" evidence="1">
    <location>
        <begin position="30"/>
        <end position="54"/>
    </location>
</feature>
<reference evidence="3" key="1">
    <citation type="submission" date="2016-10" db="EMBL/GenBank/DDBJ databases">
        <authorList>
            <person name="Varghese N."/>
            <person name="Submissions S."/>
        </authorList>
    </citation>
    <scope>NUCLEOTIDE SEQUENCE [LARGE SCALE GENOMIC DNA]</scope>
    <source>
        <strain evidence="3">Gh-67</strain>
    </source>
</reference>
<feature type="compositionally biased region" description="Pro residues" evidence="1">
    <location>
        <begin position="35"/>
        <end position="50"/>
    </location>
</feature>
<keyword evidence="3" id="KW-1185">Reference proteome</keyword>
<evidence type="ECO:0000313" key="2">
    <source>
        <dbReference type="EMBL" id="SDF75044.1"/>
    </source>
</evidence>
<name>A0A1G7NLT3_9SPHI</name>
<evidence type="ECO:0000313" key="3">
    <source>
        <dbReference type="Proteomes" id="UP000199705"/>
    </source>
</evidence>